<comment type="caution">
    <text evidence="10">The sequence shown here is derived from an EMBL/GenBank/DDBJ whole genome shotgun (WGS) entry which is preliminary data.</text>
</comment>
<dbReference type="InterPro" id="IPR035965">
    <property type="entry name" value="PAS-like_dom_sf"/>
</dbReference>
<dbReference type="Pfam" id="PF08448">
    <property type="entry name" value="PAS_4"/>
    <property type="match status" value="1"/>
</dbReference>
<evidence type="ECO:0000256" key="4">
    <source>
        <dbReference type="ARBA" id="ARBA00022679"/>
    </source>
</evidence>
<dbReference type="EC" id="2.7.13.3" evidence="2"/>
<reference evidence="10" key="1">
    <citation type="submission" date="2023-02" db="EMBL/GenBank/DDBJ databases">
        <title>Description of Herbaspirillum huttiense subsp. nephrolepsisexaltata and Herbaspirillum huttiense subsp. lycopersicon.</title>
        <authorList>
            <person name="Poudel M."/>
            <person name="Sharma A."/>
            <person name="Goss E."/>
            <person name="Tapia J.H."/>
            <person name="Harmon C.M."/>
            <person name="Jones J.B."/>
        </authorList>
    </citation>
    <scope>NUCLEOTIDE SEQUENCE</scope>
    <source>
        <strain evidence="10">NC40101</strain>
    </source>
</reference>
<dbReference type="EMBL" id="JAVRAA010000001">
    <property type="protein sequence ID" value="MDT0335617.1"/>
    <property type="molecule type" value="Genomic_DNA"/>
</dbReference>
<dbReference type="SMART" id="SM00387">
    <property type="entry name" value="HATPase_c"/>
    <property type="match status" value="1"/>
</dbReference>
<dbReference type="Pfam" id="PF02518">
    <property type="entry name" value="HATPase_c"/>
    <property type="match status" value="1"/>
</dbReference>
<dbReference type="SUPFAM" id="SSF55781">
    <property type="entry name" value="GAF domain-like"/>
    <property type="match status" value="1"/>
</dbReference>
<evidence type="ECO:0000259" key="8">
    <source>
        <dbReference type="PROSITE" id="PS50110"/>
    </source>
</evidence>
<dbReference type="InterPro" id="IPR029016">
    <property type="entry name" value="GAF-like_dom_sf"/>
</dbReference>
<evidence type="ECO:0000256" key="3">
    <source>
        <dbReference type="ARBA" id="ARBA00022553"/>
    </source>
</evidence>
<sequence>MSEHFSRADSLPPAAGSAVALLPATPPARYPAAYLALDAHWRVVYADDAARALLGSSPGSGEATAGAVLWQVWPALAGSLLEEALRATLADGQSRQCLYTPAGQTQSYEVICTPQAQGVAVSLRAGRREAQQLQQQRTDRKLHESETRFRLMTGAIPQIVWITNAAGELEFINDQWQQYTGGSEPDALASLEAMIARHIHPEDRADTMAAWQHARSACLEVSIEHRIADARGQYRWFLTRGKPQLEAGSGRILHWYGTSTDIHVQKEAIAELACLTRESERRRRFYESFLSTTPDLAYAWDLNHRFTYANRVLLQMWGKTWDEAIGKNCLELGYEPWHAEMHSREIEQVRATKRPVRGDVPFNGTFGRRIYDYIIFPVLGPDGEVEAVAGTTRDVTERKNSEARQHALFRLAEAIRSAGSLGDIASAAAQIIGDALTARWVSYKSLGPAQQVEELGQWAFHQDDSAVAALALHDERRVAQTVRSGSVMLVADVGTDARTATLRQEHLACGVASYMDVPLLDHEKLVGIVHVSSNVPRTWTDNELVIVREVSEQTRAAFERIRNQQALAASEARLREINESLEAEVSARTKELMATEEALRHSQKIEAIGQLTGGLAHDFNNLLGGITGSLDLMRVRLVQGRGDELFRYIDLAARSAQRAASLTQRLLAFARRQTLDPRPTNVNALIGGMEELIRRTIGPAITLEVVTAVSMWPTFVDGPQLESALLNLCINARDAMPDGGRLTIETANKWLDEKWAQERDLPAGQYVCVSVTDNGSGMPPDVLARAFDPFFTTKPIGEGTGLGLSMVYGFARQSGGQVRLYSEVGQGSTVSIYLPRHQQNADTEEAEPALAPAAAGSGEVVLVVDDEAPIRLLVAEVLNEAGYVTLQAEDGPSALRILHSAARIDLLITDVGLPGGLNGRQVADAARAARPGLQVLFITGYAENAAVGNGHLPAGMQLMTKPFKMDMLARRVQDILESRTKAEQLPNDINNYE</sequence>
<name>A0AAE4G4L9_9BURK</name>
<keyword evidence="3 6" id="KW-0597">Phosphoprotein</keyword>
<dbReference type="InterPro" id="IPR003661">
    <property type="entry name" value="HisK_dim/P_dom"/>
</dbReference>
<dbReference type="SUPFAM" id="SSF52172">
    <property type="entry name" value="CheY-like"/>
    <property type="match status" value="1"/>
</dbReference>
<dbReference type="InterPro" id="IPR036890">
    <property type="entry name" value="HATPase_C_sf"/>
</dbReference>
<feature type="domain" description="PAS" evidence="9">
    <location>
        <begin position="282"/>
        <end position="330"/>
    </location>
</feature>
<dbReference type="InterPro" id="IPR013655">
    <property type="entry name" value="PAS_fold_3"/>
</dbReference>
<dbReference type="InterPro" id="IPR003594">
    <property type="entry name" value="HATPase_dom"/>
</dbReference>
<dbReference type="PANTHER" id="PTHR43065:SF42">
    <property type="entry name" value="TWO-COMPONENT SENSOR PPRA"/>
    <property type="match status" value="1"/>
</dbReference>
<dbReference type="Gene3D" id="3.30.450.40">
    <property type="match status" value="1"/>
</dbReference>
<dbReference type="PROSITE" id="PS50109">
    <property type="entry name" value="HIS_KIN"/>
    <property type="match status" value="1"/>
</dbReference>
<dbReference type="PRINTS" id="PR00344">
    <property type="entry name" value="BCTRLSENSOR"/>
</dbReference>
<dbReference type="RefSeq" id="WP_310837002.1">
    <property type="nucleotide sequence ID" value="NZ_JAVLSM010000005.1"/>
</dbReference>
<dbReference type="InterPro" id="IPR000014">
    <property type="entry name" value="PAS"/>
</dbReference>
<dbReference type="GO" id="GO:0000155">
    <property type="term" value="F:phosphorelay sensor kinase activity"/>
    <property type="evidence" value="ECO:0007669"/>
    <property type="project" value="InterPro"/>
</dbReference>
<dbReference type="SMART" id="SM00091">
    <property type="entry name" value="PAS"/>
    <property type="match status" value="3"/>
</dbReference>
<evidence type="ECO:0000259" key="7">
    <source>
        <dbReference type="PROSITE" id="PS50109"/>
    </source>
</evidence>
<evidence type="ECO:0000256" key="5">
    <source>
        <dbReference type="ARBA" id="ARBA00022777"/>
    </source>
</evidence>
<dbReference type="Pfam" id="PF01590">
    <property type="entry name" value="GAF"/>
    <property type="match status" value="1"/>
</dbReference>
<dbReference type="InterPro" id="IPR036097">
    <property type="entry name" value="HisK_dim/P_sf"/>
</dbReference>
<dbReference type="InterPro" id="IPR004358">
    <property type="entry name" value="Sig_transdc_His_kin-like_C"/>
</dbReference>
<dbReference type="SUPFAM" id="SSF47384">
    <property type="entry name" value="Homodimeric domain of signal transducing histidine kinase"/>
    <property type="match status" value="1"/>
</dbReference>
<proteinExistence type="predicted"/>
<dbReference type="InterPro" id="IPR001610">
    <property type="entry name" value="PAC"/>
</dbReference>
<dbReference type="PROSITE" id="PS50112">
    <property type="entry name" value="PAS"/>
    <property type="match status" value="2"/>
</dbReference>
<dbReference type="CDD" id="cd18161">
    <property type="entry name" value="REC_hyHK_blue-like"/>
    <property type="match status" value="1"/>
</dbReference>
<evidence type="ECO:0000256" key="2">
    <source>
        <dbReference type="ARBA" id="ARBA00012438"/>
    </source>
</evidence>
<dbReference type="SMART" id="SM00388">
    <property type="entry name" value="HisKA"/>
    <property type="match status" value="1"/>
</dbReference>
<evidence type="ECO:0000256" key="1">
    <source>
        <dbReference type="ARBA" id="ARBA00000085"/>
    </source>
</evidence>
<dbReference type="FunFam" id="3.30.450.20:FF:000099">
    <property type="entry name" value="Sensory box sensor histidine kinase"/>
    <property type="match status" value="1"/>
</dbReference>
<dbReference type="InterPro" id="IPR003018">
    <property type="entry name" value="GAF"/>
</dbReference>
<dbReference type="Gene3D" id="1.10.287.130">
    <property type="match status" value="1"/>
</dbReference>
<feature type="modified residue" description="4-aspartylphosphate" evidence="6">
    <location>
        <position position="910"/>
    </location>
</feature>
<comment type="catalytic activity">
    <reaction evidence="1">
        <text>ATP + protein L-histidine = ADP + protein N-phospho-L-histidine.</text>
        <dbReference type="EC" id="2.7.13.3"/>
    </reaction>
</comment>
<dbReference type="Gene3D" id="3.30.450.20">
    <property type="entry name" value="PAS domain"/>
    <property type="match status" value="3"/>
</dbReference>
<dbReference type="SMART" id="SM00086">
    <property type="entry name" value="PAC"/>
    <property type="match status" value="1"/>
</dbReference>
<dbReference type="SUPFAM" id="SSF55874">
    <property type="entry name" value="ATPase domain of HSP90 chaperone/DNA topoisomerase II/histidine kinase"/>
    <property type="match status" value="1"/>
</dbReference>
<protein>
    <recommendedName>
        <fullName evidence="2">histidine kinase</fullName>
        <ecNumber evidence="2">2.7.13.3</ecNumber>
    </recommendedName>
</protein>
<dbReference type="CDD" id="cd00130">
    <property type="entry name" value="PAS"/>
    <property type="match status" value="3"/>
</dbReference>
<organism evidence="10">
    <name type="scientific">Herbaspirillum huttiense subsp. nephrolepidis</name>
    <dbReference type="NCBI Taxonomy" id="3075126"/>
    <lineage>
        <taxon>Bacteria</taxon>
        <taxon>Pseudomonadati</taxon>
        <taxon>Pseudomonadota</taxon>
        <taxon>Betaproteobacteria</taxon>
        <taxon>Burkholderiales</taxon>
        <taxon>Oxalobacteraceae</taxon>
        <taxon>Herbaspirillum</taxon>
    </lineage>
</organism>
<accession>A0AAE4G4L9</accession>
<dbReference type="PROSITE" id="PS50110">
    <property type="entry name" value="RESPONSE_REGULATORY"/>
    <property type="match status" value="1"/>
</dbReference>
<dbReference type="Pfam" id="PF00072">
    <property type="entry name" value="Response_reg"/>
    <property type="match status" value="1"/>
</dbReference>
<dbReference type="CDD" id="cd16919">
    <property type="entry name" value="HATPase_CckA-like"/>
    <property type="match status" value="1"/>
</dbReference>
<feature type="domain" description="PAS" evidence="9">
    <location>
        <begin position="145"/>
        <end position="226"/>
    </location>
</feature>
<dbReference type="InterPro" id="IPR005467">
    <property type="entry name" value="His_kinase_dom"/>
</dbReference>
<dbReference type="Gene3D" id="3.30.565.10">
    <property type="entry name" value="Histidine kinase-like ATPase, C-terminal domain"/>
    <property type="match status" value="1"/>
</dbReference>
<evidence type="ECO:0000256" key="6">
    <source>
        <dbReference type="PROSITE-ProRule" id="PRU00169"/>
    </source>
</evidence>
<keyword evidence="5" id="KW-0418">Kinase</keyword>
<feature type="domain" description="Response regulatory" evidence="8">
    <location>
        <begin position="860"/>
        <end position="976"/>
    </location>
</feature>
<feature type="domain" description="Histidine kinase" evidence="7">
    <location>
        <begin position="614"/>
        <end position="838"/>
    </location>
</feature>
<dbReference type="PANTHER" id="PTHR43065">
    <property type="entry name" value="SENSOR HISTIDINE KINASE"/>
    <property type="match status" value="1"/>
</dbReference>
<evidence type="ECO:0000259" key="9">
    <source>
        <dbReference type="PROSITE" id="PS50112"/>
    </source>
</evidence>
<gene>
    <name evidence="10" type="ORF">RJN63_02155</name>
</gene>
<dbReference type="AlphaFoldDB" id="A0AAE4G4L9"/>
<dbReference type="Pfam" id="PF08447">
    <property type="entry name" value="PAS_3"/>
    <property type="match status" value="1"/>
</dbReference>
<dbReference type="SUPFAM" id="SSF55785">
    <property type="entry name" value="PYP-like sensor domain (PAS domain)"/>
    <property type="match status" value="2"/>
</dbReference>
<evidence type="ECO:0000313" key="10">
    <source>
        <dbReference type="EMBL" id="MDT0335617.1"/>
    </source>
</evidence>
<dbReference type="SMART" id="SM00448">
    <property type="entry name" value="REC"/>
    <property type="match status" value="1"/>
</dbReference>
<dbReference type="InterPro" id="IPR011006">
    <property type="entry name" value="CheY-like_superfamily"/>
</dbReference>
<dbReference type="NCBIfam" id="TIGR00229">
    <property type="entry name" value="sensory_box"/>
    <property type="match status" value="2"/>
</dbReference>
<dbReference type="InterPro" id="IPR001789">
    <property type="entry name" value="Sig_transdc_resp-reg_receiver"/>
</dbReference>
<dbReference type="Pfam" id="PF00512">
    <property type="entry name" value="HisKA"/>
    <property type="match status" value="1"/>
</dbReference>
<dbReference type="Gene3D" id="3.40.50.2300">
    <property type="match status" value="1"/>
</dbReference>
<dbReference type="InterPro" id="IPR013656">
    <property type="entry name" value="PAS_4"/>
</dbReference>
<keyword evidence="4" id="KW-0808">Transferase</keyword>